<keyword evidence="10" id="KW-1185">Reference proteome</keyword>
<dbReference type="Gene3D" id="3.30.1120.10">
    <property type="match status" value="1"/>
</dbReference>
<dbReference type="Pfam" id="PF05592">
    <property type="entry name" value="Bac_rhamnosid"/>
    <property type="match status" value="1"/>
</dbReference>
<accession>A0A5B1CLV2</accession>
<evidence type="ECO:0000259" key="4">
    <source>
        <dbReference type="Pfam" id="PF00884"/>
    </source>
</evidence>
<evidence type="ECO:0000259" key="6">
    <source>
        <dbReference type="Pfam" id="PF08531"/>
    </source>
</evidence>
<dbReference type="Pfam" id="PF17389">
    <property type="entry name" value="Bac_rhamnosid6H"/>
    <property type="match status" value="1"/>
</dbReference>
<dbReference type="Pfam" id="PF08531">
    <property type="entry name" value="Bac_rhamnosid_N"/>
    <property type="match status" value="1"/>
</dbReference>
<evidence type="ECO:0000313" key="9">
    <source>
        <dbReference type="EMBL" id="KAA1261312.1"/>
    </source>
</evidence>
<dbReference type="PANTHER" id="PTHR33307">
    <property type="entry name" value="ALPHA-RHAMNOSIDASE (EUROFUNG)"/>
    <property type="match status" value="1"/>
</dbReference>
<feature type="domain" description="Sulfatase N-terminal" evidence="4">
    <location>
        <begin position="1060"/>
        <end position="1331"/>
    </location>
</feature>
<dbReference type="SUPFAM" id="SSF48208">
    <property type="entry name" value="Six-hairpin glycosidases"/>
    <property type="match status" value="1"/>
</dbReference>
<dbReference type="EC" id="3.2.1.40" evidence="2"/>
<dbReference type="Pfam" id="PF17390">
    <property type="entry name" value="Bac_rhamnosid_C"/>
    <property type="match status" value="1"/>
</dbReference>
<evidence type="ECO:0000259" key="7">
    <source>
        <dbReference type="Pfam" id="PF17389"/>
    </source>
</evidence>
<feature type="domain" description="Alpha-L-rhamnosidase C-terminal" evidence="8">
    <location>
        <begin position="853"/>
        <end position="922"/>
    </location>
</feature>
<name>A0A5B1CLV2_9BACT</name>
<dbReference type="Pfam" id="PF00884">
    <property type="entry name" value="Sulfatase"/>
    <property type="match status" value="2"/>
</dbReference>
<dbReference type="EMBL" id="VRLW01000001">
    <property type="protein sequence ID" value="KAA1261312.1"/>
    <property type="molecule type" value="Genomic_DNA"/>
</dbReference>
<evidence type="ECO:0000256" key="3">
    <source>
        <dbReference type="ARBA" id="ARBA00022801"/>
    </source>
</evidence>
<dbReference type="Pfam" id="PF25788">
    <property type="entry name" value="Ig_Rha78A_N"/>
    <property type="match status" value="1"/>
</dbReference>
<dbReference type="Gene3D" id="3.40.720.10">
    <property type="entry name" value="Alkaline Phosphatase, subunit A"/>
    <property type="match status" value="1"/>
</dbReference>
<dbReference type="InterPro" id="IPR012341">
    <property type="entry name" value="6hp_glycosidase-like_sf"/>
</dbReference>
<dbReference type="InterPro" id="IPR000917">
    <property type="entry name" value="Sulfatase_N"/>
</dbReference>
<dbReference type="GO" id="GO:0030596">
    <property type="term" value="F:alpha-L-rhamnosidase activity"/>
    <property type="evidence" value="ECO:0007669"/>
    <property type="project" value="UniProtKB-EC"/>
</dbReference>
<dbReference type="InterPro" id="IPR035396">
    <property type="entry name" value="Bac_rhamnosid6H"/>
</dbReference>
<evidence type="ECO:0000313" key="10">
    <source>
        <dbReference type="Proteomes" id="UP000322699"/>
    </source>
</evidence>
<dbReference type="InterPro" id="IPR013737">
    <property type="entry name" value="Bac_rhamnosid_N"/>
</dbReference>
<organism evidence="9 10">
    <name type="scientific">Rubripirellula obstinata</name>
    <dbReference type="NCBI Taxonomy" id="406547"/>
    <lineage>
        <taxon>Bacteria</taxon>
        <taxon>Pseudomonadati</taxon>
        <taxon>Planctomycetota</taxon>
        <taxon>Planctomycetia</taxon>
        <taxon>Pirellulales</taxon>
        <taxon>Pirellulaceae</taxon>
        <taxon>Rubripirellula</taxon>
    </lineage>
</organism>
<proteinExistence type="predicted"/>
<dbReference type="CDD" id="cd16144">
    <property type="entry name" value="ARS_like"/>
    <property type="match status" value="1"/>
</dbReference>
<dbReference type="Gene3D" id="1.50.10.10">
    <property type="match status" value="1"/>
</dbReference>
<keyword evidence="3 9" id="KW-0378">Hydrolase</keyword>
<comment type="caution">
    <text evidence="9">The sequence shown here is derived from an EMBL/GenBank/DDBJ whole genome shotgun (WGS) entry which is preliminary data.</text>
</comment>
<feature type="domain" description="Sulfatase N-terminal" evidence="4">
    <location>
        <begin position="947"/>
        <end position="1024"/>
    </location>
</feature>
<dbReference type="Gene3D" id="2.60.420.10">
    <property type="entry name" value="Maltose phosphorylase, domain 3"/>
    <property type="match status" value="1"/>
</dbReference>
<dbReference type="Proteomes" id="UP000322699">
    <property type="component" value="Unassembled WGS sequence"/>
</dbReference>
<evidence type="ECO:0000259" key="8">
    <source>
        <dbReference type="Pfam" id="PF17390"/>
    </source>
</evidence>
<protein>
    <recommendedName>
        <fullName evidence="2">alpha-L-rhamnosidase</fullName>
        <ecNumber evidence="2">3.2.1.40</ecNumber>
    </recommendedName>
</protein>
<dbReference type="InterPro" id="IPR016007">
    <property type="entry name" value="Alpha_rhamnosid"/>
</dbReference>
<dbReference type="Gene3D" id="2.60.120.260">
    <property type="entry name" value="Galactose-binding domain-like"/>
    <property type="match status" value="2"/>
</dbReference>
<evidence type="ECO:0000256" key="2">
    <source>
        <dbReference type="ARBA" id="ARBA00012652"/>
    </source>
</evidence>
<dbReference type="PANTHER" id="PTHR33307:SF6">
    <property type="entry name" value="ALPHA-RHAMNOSIDASE (EUROFUNG)-RELATED"/>
    <property type="match status" value="1"/>
</dbReference>
<dbReference type="GO" id="GO:0005975">
    <property type="term" value="P:carbohydrate metabolic process"/>
    <property type="evidence" value="ECO:0007669"/>
    <property type="project" value="InterPro"/>
</dbReference>
<dbReference type="Gene3D" id="2.60.40.10">
    <property type="entry name" value="Immunoglobulins"/>
    <property type="match status" value="1"/>
</dbReference>
<feature type="domain" description="Alpha-L-rhamnosidase six-hairpin glycosidase" evidence="7">
    <location>
        <begin position="510"/>
        <end position="849"/>
    </location>
</feature>
<evidence type="ECO:0000256" key="1">
    <source>
        <dbReference type="ARBA" id="ARBA00001445"/>
    </source>
</evidence>
<dbReference type="SUPFAM" id="SSF53649">
    <property type="entry name" value="Alkaline phosphatase-like"/>
    <property type="match status" value="1"/>
</dbReference>
<evidence type="ECO:0000259" key="5">
    <source>
        <dbReference type="Pfam" id="PF05592"/>
    </source>
</evidence>
<sequence>MNTGLKTITRTALCILRKTFTIVVVAAIITSINVATAGSNPHQLLCEWNSQPLNVERPSPRLSWQSKIPQQQAYQIHVATSPDRLTSETPDLWDSGKVVSSSSLNIGYDGKPLVSRQGCHWRVRVWANKDGQPGQWSEPAKWEMGLLNPDDWTAKWIRASDPKLAESNDALNRWYELAGHSIDKNGNDQVTGAERLRGVFPATWFRKTFTVSKPIAKARLYSTAGGYVETFLDGKKISDRVMNPAQTDFQKRILYDADAVEDLLEQDSKRDGQHTLSAHLGEGFYGQNVAFNPRFRYGPPLLIMQLELTFDDGSTQTIATDDSWLTHPSPIIKNNVYAGEVYDARLELQDKFDGLKQQANYDWKPAAEANESPTERLEPQLLPPVTKVRDIVPVAVLNPRPDVWVFDFGQNFTGLATLNLSETSLSTGQAVYLRYSEWADEEGNINQSSDGAFATTVHQVDCYIAGDENQASWTPSFTWHGFRYVEVTGLSQPPTVELLTGHLIRSGVSQRGTFASSDPHLNRIHDTAVWTYESNLISIPSDCPIRERCGWTGDAHATVTMSNCNFDMAAFWEKYLDDFRTNDQKSPCIVPGKRGASSTPDWAVAQVLIAWEHYLNYADKQTLAEHYSRLQDFMAHYHSLQKDGIIPVGYGDWCDPVKVPGTPRVGGAGKPQWTIPAITTTALFVHASKIMSQIAAVLNDNNGKKTYDSWSQTSAQAFHKKFFDVAKKTYGSQTADSMALSFGIVPDELRDAVADSLSQNVTVDWRGHASVGALGHPWLYLALADAGYADTALGTFHAKGHPGFHYLFDDLNGTSLWERKGAFDPATMEAPDRSLSHPFQGGYDSWFFQGLGGIRPDPEKPGYQHFFLQPVFPKNLDWVQVDFETHYGTIKSHWKRIEDKIQWTVTVPPNTSATIKVQDDSVSGRVLPPGEHVLNVSGIRIAEASKPNVIIILADDLGIVDTNAYAARFTGADKAEMYYETPNIDQLVKEGMAFSQAYACHLCSPTRASLLTGKYAARTGFTTAVGGNVRTFYNQAIEPPKGYVAQDALVWQDKIEIQQALLNGTTRDALASGHSLDNGQDETTLAEAMPNHQSAFIGKWHLGGHGSEGWQPSSHGFEEISYLDEGGSPYFNWRAVWDSGELLFPKTPQERLRRGKSGKNFHQEYLTDELTEHAVDFIRSQASSTATENKPFFLHFSHFAVHTPFQGRADDVAHFEQKSTRGWNGHDNPIYAAMLKRLDISVGRILDTLESTGLDENTLVVFISDNGGVTYTDPVATNNAPFKGGKALHFEGGIRVPMVIRWKGQVEGDRWCNTPVDCNDVFPTVLEMAGYDISQYLHPGGIDGRSITSLFDDPTNTDDEYPRDTFFWHYPLNVVVINPEDGLPSAPSSAIREREWKLIFDWSGKLRLYNIADDPFEKNELSASMPKKARDLFVKLNDWIDQNVDIKYTPAINPDYDASEEARNRPFIDLRHKYLGEQRAIRTTENDPRFKLIPSGIPGHVNQSN</sequence>
<dbReference type="InterPro" id="IPR017850">
    <property type="entry name" value="Alkaline_phosphatase_core_sf"/>
</dbReference>
<dbReference type="RefSeq" id="WP_200836785.1">
    <property type="nucleotide sequence ID" value="NZ_LWSK01000058.1"/>
</dbReference>
<dbReference type="InterPro" id="IPR008902">
    <property type="entry name" value="Rhamnosid_concanavalin"/>
</dbReference>
<comment type="catalytic activity">
    <reaction evidence="1">
        <text>Hydrolysis of terminal non-reducing alpha-L-rhamnose residues in alpha-L-rhamnosides.</text>
        <dbReference type="EC" id="3.2.1.40"/>
    </reaction>
</comment>
<dbReference type="InterPro" id="IPR013783">
    <property type="entry name" value="Ig-like_fold"/>
</dbReference>
<reference evidence="9 10" key="1">
    <citation type="submission" date="2019-08" db="EMBL/GenBank/DDBJ databases">
        <title>Deep-cultivation of Planctomycetes and their phenomic and genomic characterization uncovers novel biology.</title>
        <authorList>
            <person name="Wiegand S."/>
            <person name="Jogler M."/>
            <person name="Boedeker C."/>
            <person name="Pinto D."/>
            <person name="Vollmers J."/>
            <person name="Rivas-Marin E."/>
            <person name="Kohn T."/>
            <person name="Peeters S.H."/>
            <person name="Heuer A."/>
            <person name="Rast P."/>
            <person name="Oberbeckmann S."/>
            <person name="Bunk B."/>
            <person name="Jeske O."/>
            <person name="Meyerdierks A."/>
            <person name="Storesund J.E."/>
            <person name="Kallscheuer N."/>
            <person name="Luecker S."/>
            <person name="Lage O.M."/>
            <person name="Pohl T."/>
            <person name="Merkel B.J."/>
            <person name="Hornburger P."/>
            <person name="Mueller R.-W."/>
            <person name="Bruemmer F."/>
            <person name="Labrenz M."/>
            <person name="Spormann A.M."/>
            <person name="Op Den Camp H."/>
            <person name="Overmann J."/>
            <person name="Amann R."/>
            <person name="Jetten M.S.M."/>
            <person name="Mascher T."/>
            <person name="Medema M.H."/>
            <person name="Devos D.P."/>
            <person name="Kaster A.-K."/>
            <person name="Ovreas L."/>
            <person name="Rohde M."/>
            <person name="Galperin M.Y."/>
            <person name="Jogler C."/>
        </authorList>
    </citation>
    <scope>NUCLEOTIDE SEQUENCE [LARGE SCALE GENOMIC DNA]</scope>
    <source>
        <strain evidence="9 10">LF1</strain>
    </source>
</reference>
<dbReference type="InterPro" id="IPR035398">
    <property type="entry name" value="Bac_rhamnosid_C"/>
</dbReference>
<gene>
    <name evidence="9" type="primary">atsA_13</name>
    <name evidence="9" type="ORF">LF1_38590</name>
</gene>
<feature type="domain" description="Alpha-L-rhamnosidase concanavalin-like" evidence="5">
    <location>
        <begin position="400"/>
        <end position="502"/>
    </location>
</feature>
<feature type="domain" description="Bacterial alpha-L-rhamnosidase N-terminal" evidence="6">
    <location>
        <begin position="213"/>
        <end position="387"/>
    </location>
</feature>
<dbReference type="InterPro" id="IPR008928">
    <property type="entry name" value="6-hairpin_glycosidase_sf"/>
</dbReference>